<proteinExistence type="predicted"/>
<name>A0A8K0G9B2_IGNLU</name>
<organism evidence="1 2">
    <name type="scientific">Ignelater luminosus</name>
    <name type="common">Cucubano</name>
    <name type="synonym">Pyrophorus luminosus</name>
    <dbReference type="NCBI Taxonomy" id="2038154"/>
    <lineage>
        <taxon>Eukaryota</taxon>
        <taxon>Metazoa</taxon>
        <taxon>Ecdysozoa</taxon>
        <taxon>Arthropoda</taxon>
        <taxon>Hexapoda</taxon>
        <taxon>Insecta</taxon>
        <taxon>Pterygota</taxon>
        <taxon>Neoptera</taxon>
        <taxon>Endopterygota</taxon>
        <taxon>Coleoptera</taxon>
        <taxon>Polyphaga</taxon>
        <taxon>Elateriformia</taxon>
        <taxon>Elateroidea</taxon>
        <taxon>Elateridae</taxon>
        <taxon>Agrypninae</taxon>
        <taxon>Pyrophorini</taxon>
        <taxon>Ignelater</taxon>
    </lineage>
</organism>
<sequence length="218" mass="24804">NANKILQITRGKYDYFGIHEDLLSIISKNNCGKQGLPDNLQININIDGLPIAKSSNSTLSPILGKISNSVELESVFIISLFHGEGKNKCNEFLKPFIEEPELLIRNSFIYKNRKVNFKMNAFICDIPAKSFITGTKGHNCYFGCHKCIEKGDYVGSRMTFQTISAKLQSDQSFQERKQIEPRRYDSILEDLQIGMVSQLPLDYMHLTCLGKKKLLLKF</sequence>
<keyword evidence="2" id="KW-1185">Reference proteome</keyword>
<dbReference type="AlphaFoldDB" id="A0A8K0G9B2"/>
<gene>
    <name evidence="1" type="ORF">ILUMI_15219</name>
</gene>
<evidence type="ECO:0000313" key="2">
    <source>
        <dbReference type="Proteomes" id="UP000801492"/>
    </source>
</evidence>
<dbReference type="Proteomes" id="UP000801492">
    <property type="component" value="Unassembled WGS sequence"/>
</dbReference>
<evidence type="ECO:0000313" key="1">
    <source>
        <dbReference type="EMBL" id="KAF2890954.1"/>
    </source>
</evidence>
<dbReference type="EMBL" id="VTPC01043234">
    <property type="protein sequence ID" value="KAF2890954.1"/>
    <property type="molecule type" value="Genomic_DNA"/>
</dbReference>
<protein>
    <submittedName>
        <fullName evidence="1">Uncharacterized protein</fullName>
    </submittedName>
</protein>
<feature type="non-terminal residue" evidence="1">
    <location>
        <position position="1"/>
    </location>
</feature>
<reference evidence="1" key="1">
    <citation type="submission" date="2019-08" db="EMBL/GenBank/DDBJ databases">
        <title>The genome of the North American firefly Photinus pyralis.</title>
        <authorList>
            <consortium name="Photinus pyralis genome working group"/>
            <person name="Fallon T.R."/>
            <person name="Sander Lower S.E."/>
            <person name="Weng J.-K."/>
        </authorList>
    </citation>
    <scope>NUCLEOTIDE SEQUENCE</scope>
    <source>
        <strain evidence="1">TRF0915ILg1</strain>
        <tissue evidence="1">Whole body</tissue>
    </source>
</reference>
<accession>A0A8K0G9B2</accession>
<dbReference type="OrthoDB" id="6629909at2759"/>
<comment type="caution">
    <text evidence="1">The sequence shown here is derived from an EMBL/GenBank/DDBJ whole genome shotgun (WGS) entry which is preliminary data.</text>
</comment>
<dbReference type="PANTHER" id="PTHR33053:SF9">
    <property type="entry name" value="AGAP000105-PA"/>
    <property type="match status" value="1"/>
</dbReference>
<dbReference type="PANTHER" id="PTHR33053">
    <property type="entry name" value="PROTEIN, PUTATIVE-RELATED"/>
    <property type="match status" value="1"/>
</dbReference>